<dbReference type="SUPFAM" id="SSF56112">
    <property type="entry name" value="Protein kinase-like (PK-like)"/>
    <property type="match status" value="1"/>
</dbReference>
<dbReference type="AlphaFoldDB" id="A0A4Y9ZU28"/>
<dbReference type="OrthoDB" id="5404599at2759"/>
<proteinExistence type="predicted"/>
<reference evidence="2 3" key="1">
    <citation type="submission" date="2019-02" db="EMBL/GenBank/DDBJ databases">
        <title>Genome sequencing of the rare red list fungi Hericium alpestre (H. flagellum).</title>
        <authorList>
            <person name="Buettner E."/>
            <person name="Kellner H."/>
        </authorList>
    </citation>
    <scope>NUCLEOTIDE SEQUENCE [LARGE SCALE GENOMIC DNA]</scope>
    <source>
        <strain evidence="2 3">DSM 108284</strain>
    </source>
</reference>
<dbReference type="InterPro" id="IPR002575">
    <property type="entry name" value="Aminoglycoside_PTrfase"/>
</dbReference>
<name>A0A4Y9ZU28_9AGAM</name>
<dbReference type="InterPro" id="IPR011009">
    <property type="entry name" value="Kinase-like_dom_sf"/>
</dbReference>
<protein>
    <recommendedName>
        <fullName evidence="1">Aminoglycoside phosphotransferase domain-containing protein</fullName>
    </recommendedName>
</protein>
<accession>A0A4Y9ZU28</accession>
<evidence type="ECO:0000259" key="1">
    <source>
        <dbReference type="Pfam" id="PF01636"/>
    </source>
</evidence>
<feature type="domain" description="Aminoglycoside phosphotransferase" evidence="1">
    <location>
        <begin position="59"/>
        <end position="236"/>
    </location>
</feature>
<keyword evidence="3" id="KW-1185">Reference proteome</keyword>
<dbReference type="PANTHER" id="PTHR21310:SF15">
    <property type="entry name" value="AMINOGLYCOSIDE PHOSPHOTRANSFERASE DOMAIN-CONTAINING PROTEIN"/>
    <property type="match status" value="1"/>
</dbReference>
<sequence length="283" mass="31889">MDVDAVLNPSQDAIDDVVERMKRAPRLRINGKTVWAKCLLQDLGDGRIVKSGPRVSVDEVKAMLFIRAYTTIPVPEPSMFFVHEDMAHIVMELVEGVPIGEAFQAGLISEEETRTIAREWRAIAGVIQELGRRHPHFEFGSWPEGPYNNTYFYGALPTEPFRSVDAFHAYWNGLLAKSSYLAGDTAHQQLQALREESEPHAPVLAHGDLSPRNILVKDGKLVAVVDWETFGWYPDFWEEMGMWNEVMRRDLKAIIQDVCGQESEAASVYIGVLSAIDSLNWCT</sequence>
<dbReference type="PANTHER" id="PTHR21310">
    <property type="entry name" value="AMINOGLYCOSIDE PHOSPHOTRANSFERASE-RELATED-RELATED"/>
    <property type="match status" value="1"/>
</dbReference>
<gene>
    <name evidence="2" type="ORF">EWM64_g6992</name>
</gene>
<comment type="caution">
    <text evidence="2">The sequence shown here is derived from an EMBL/GenBank/DDBJ whole genome shotgun (WGS) entry which is preliminary data.</text>
</comment>
<dbReference type="Pfam" id="PF01636">
    <property type="entry name" value="APH"/>
    <property type="match status" value="1"/>
</dbReference>
<dbReference type="InterPro" id="IPR051678">
    <property type="entry name" value="AGP_Transferase"/>
</dbReference>
<dbReference type="EMBL" id="SFCI01001025">
    <property type="protein sequence ID" value="TFY77019.1"/>
    <property type="molecule type" value="Genomic_DNA"/>
</dbReference>
<dbReference type="Proteomes" id="UP000298061">
    <property type="component" value="Unassembled WGS sequence"/>
</dbReference>
<dbReference type="Gene3D" id="3.90.1200.10">
    <property type="match status" value="1"/>
</dbReference>
<organism evidence="2 3">
    <name type="scientific">Hericium alpestre</name>
    <dbReference type="NCBI Taxonomy" id="135208"/>
    <lineage>
        <taxon>Eukaryota</taxon>
        <taxon>Fungi</taxon>
        <taxon>Dikarya</taxon>
        <taxon>Basidiomycota</taxon>
        <taxon>Agaricomycotina</taxon>
        <taxon>Agaricomycetes</taxon>
        <taxon>Russulales</taxon>
        <taxon>Hericiaceae</taxon>
        <taxon>Hericium</taxon>
    </lineage>
</organism>
<evidence type="ECO:0000313" key="2">
    <source>
        <dbReference type="EMBL" id="TFY77019.1"/>
    </source>
</evidence>
<evidence type="ECO:0000313" key="3">
    <source>
        <dbReference type="Proteomes" id="UP000298061"/>
    </source>
</evidence>